<evidence type="ECO:0000313" key="2">
    <source>
        <dbReference type="EMBL" id="MCL6423044.1"/>
    </source>
</evidence>
<dbReference type="InterPro" id="IPR017927">
    <property type="entry name" value="FAD-bd_FR_type"/>
</dbReference>
<keyword evidence="3" id="KW-1185">Reference proteome</keyword>
<proteinExistence type="predicted"/>
<accession>A0ABT0QZG5</accession>
<organism evidence="2 3">
    <name type="scientific">Brachybacterium equifaecis</name>
    <dbReference type="NCBI Taxonomy" id="2910770"/>
    <lineage>
        <taxon>Bacteria</taxon>
        <taxon>Bacillati</taxon>
        <taxon>Actinomycetota</taxon>
        <taxon>Actinomycetes</taxon>
        <taxon>Micrococcales</taxon>
        <taxon>Dermabacteraceae</taxon>
        <taxon>Brachybacterium</taxon>
    </lineage>
</organism>
<dbReference type="InterPro" id="IPR007037">
    <property type="entry name" value="SIP_rossman_dom"/>
</dbReference>
<evidence type="ECO:0000313" key="3">
    <source>
        <dbReference type="Proteomes" id="UP001203761"/>
    </source>
</evidence>
<dbReference type="CDD" id="cd06193">
    <property type="entry name" value="siderophore_interacting"/>
    <property type="match status" value="1"/>
</dbReference>
<dbReference type="SUPFAM" id="SSF63380">
    <property type="entry name" value="Riboflavin synthase domain-like"/>
    <property type="match status" value="1"/>
</dbReference>
<gene>
    <name evidence="2" type="ORF">Bequi_06515</name>
</gene>
<dbReference type="PROSITE" id="PS51384">
    <property type="entry name" value="FAD_FR"/>
    <property type="match status" value="1"/>
</dbReference>
<dbReference type="Proteomes" id="UP001203761">
    <property type="component" value="Unassembled WGS sequence"/>
</dbReference>
<dbReference type="EMBL" id="JAKNCJ010000002">
    <property type="protein sequence ID" value="MCL6423044.1"/>
    <property type="molecule type" value="Genomic_DNA"/>
</dbReference>
<name>A0ABT0QZG5_9MICO</name>
<dbReference type="PANTHER" id="PTHR30157">
    <property type="entry name" value="FERRIC REDUCTASE, NADPH-DEPENDENT"/>
    <property type="match status" value="1"/>
</dbReference>
<protein>
    <submittedName>
        <fullName evidence="2">Siderophore-interacting protein</fullName>
    </submittedName>
</protein>
<reference evidence="2" key="1">
    <citation type="submission" date="2022-02" db="EMBL/GenBank/DDBJ databases">
        <authorList>
            <person name="Lee M."/>
            <person name="Kim S.-J."/>
            <person name="Jung M.-Y."/>
        </authorList>
    </citation>
    <scope>NUCLEOTIDE SEQUENCE</scope>
    <source>
        <strain evidence="2">JHP9</strain>
    </source>
</reference>
<dbReference type="InterPro" id="IPR039374">
    <property type="entry name" value="SIP_fam"/>
</dbReference>
<dbReference type="Pfam" id="PF08021">
    <property type="entry name" value="FAD_binding_9"/>
    <property type="match status" value="1"/>
</dbReference>
<dbReference type="InterPro" id="IPR039261">
    <property type="entry name" value="FNR_nucleotide-bd"/>
</dbReference>
<dbReference type="InterPro" id="IPR017938">
    <property type="entry name" value="Riboflavin_synthase-like_b-brl"/>
</dbReference>
<evidence type="ECO:0000259" key="1">
    <source>
        <dbReference type="PROSITE" id="PS51384"/>
    </source>
</evidence>
<dbReference type="Gene3D" id="3.40.50.80">
    <property type="entry name" value="Nucleotide-binding domain of ferredoxin-NADP reductase (FNR) module"/>
    <property type="match status" value="1"/>
</dbReference>
<dbReference type="Gene3D" id="2.40.30.10">
    <property type="entry name" value="Translation factors"/>
    <property type="match status" value="1"/>
</dbReference>
<dbReference type="InterPro" id="IPR013113">
    <property type="entry name" value="SIP_FAD-bd"/>
</dbReference>
<sequence>MARSPYTAFEAEVVAVEDLCPSFRRITFGGPGLAEFGIPFHPLDLRVKLIIPPGGGAPVFDLVSFLDAHQDDDVSWYQAWLQVDEAERGTMRTYTVREWRDAERELVIDLVLHTDAQGRSGPAAQWAQDATVGATLHVMGPSRPEPGFEAQASRAGIEFDPGAARDLLLVGDETAVPAIASILEALADAEAAAPEGAQREAIVPCRGRALLEVPLAADALELRAPAGMEVIWLPREGREPGALLEPAVKDAVLTDPEALAGADAARGGELEEVDVDTAILWEVPHLLTQSAAGSSTDVEADDRPFYAWIAGEAGVVKSLRRYLVREVGVDRRQVAFMGYWREGRAEAS</sequence>
<feature type="domain" description="FAD-binding FR-type" evidence="1">
    <location>
        <begin position="6"/>
        <end position="151"/>
    </location>
</feature>
<dbReference type="PANTHER" id="PTHR30157:SF0">
    <property type="entry name" value="NADPH-DEPENDENT FERRIC-CHELATE REDUCTASE"/>
    <property type="match status" value="1"/>
</dbReference>
<dbReference type="Pfam" id="PF04954">
    <property type="entry name" value="SIP"/>
    <property type="match status" value="1"/>
</dbReference>
<comment type="caution">
    <text evidence="2">The sequence shown here is derived from an EMBL/GenBank/DDBJ whole genome shotgun (WGS) entry which is preliminary data.</text>
</comment>
<dbReference type="RefSeq" id="WP_249737140.1">
    <property type="nucleotide sequence ID" value="NZ_JAKNCJ010000002.1"/>
</dbReference>